<evidence type="ECO:0000313" key="4">
    <source>
        <dbReference type="Proteomes" id="UP000295701"/>
    </source>
</evidence>
<protein>
    <submittedName>
        <fullName evidence="3">Excalibur calcium-binding domain-containing protein</fullName>
    </submittedName>
</protein>
<reference evidence="3 4" key="1">
    <citation type="submission" date="2019-03" db="EMBL/GenBank/DDBJ databases">
        <title>Primorskyibacter sp. SS33 isolated from sediments.</title>
        <authorList>
            <person name="Xunke S."/>
        </authorList>
    </citation>
    <scope>NUCLEOTIDE SEQUENCE [LARGE SCALE GENOMIC DNA]</scope>
    <source>
        <strain evidence="3 4">SS33</strain>
    </source>
</reference>
<name>A0A4R6AB43_9RHOB</name>
<evidence type="ECO:0000313" key="3">
    <source>
        <dbReference type="EMBL" id="TDL79538.1"/>
    </source>
</evidence>
<dbReference type="Proteomes" id="UP000295701">
    <property type="component" value="Unassembled WGS sequence"/>
</dbReference>
<dbReference type="EMBL" id="SNAA01000009">
    <property type="protein sequence ID" value="TDL79538.1"/>
    <property type="molecule type" value="Genomic_DNA"/>
</dbReference>
<keyword evidence="1" id="KW-0732">Signal</keyword>
<gene>
    <name evidence="3" type="ORF">E2L08_09535</name>
</gene>
<organism evidence="3 4">
    <name type="scientific">Palleronia sediminis</name>
    <dbReference type="NCBI Taxonomy" id="2547833"/>
    <lineage>
        <taxon>Bacteria</taxon>
        <taxon>Pseudomonadati</taxon>
        <taxon>Pseudomonadota</taxon>
        <taxon>Alphaproteobacteria</taxon>
        <taxon>Rhodobacterales</taxon>
        <taxon>Roseobacteraceae</taxon>
        <taxon>Palleronia</taxon>
    </lineage>
</organism>
<evidence type="ECO:0000259" key="2">
    <source>
        <dbReference type="Pfam" id="PF05901"/>
    </source>
</evidence>
<evidence type="ECO:0000256" key="1">
    <source>
        <dbReference type="SAM" id="SignalP"/>
    </source>
</evidence>
<accession>A0A4R6AB43</accession>
<dbReference type="InterPro" id="IPR008613">
    <property type="entry name" value="Excalibur_Ca-bd_domain"/>
</dbReference>
<dbReference type="AlphaFoldDB" id="A0A4R6AB43"/>
<dbReference type="Pfam" id="PF05901">
    <property type="entry name" value="Excalibur"/>
    <property type="match status" value="1"/>
</dbReference>
<proteinExistence type="predicted"/>
<keyword evidence="4" id="KW-1185">Reference proteome</keyword>
<dbReference type="RefSeq" id="WP_133396842.1">
    <property type="nucleotide sequence ID" value="NZ_SNAA01000009.1"/>
</dbReference>
<comment type="caution">
    <text evidence="3">The sequence shown here is derived from an EMBL/GenBank/DDBJ whole genome shotgun (WGS) entry which is preliminary data.</text>
</comment>
<feature type="domain" description="Excalibur calcium-binding" evidence="2">
    <location>
        <begin position="46"/>
        <end position="79"/>
    </location>
</feature>
<feature type="chain" id="PRO_5020941796" evidence="1">
    <location>
        <begin position="23"/>
        <end position="86"/>
    </location>
</feature>
<feature type="signal peptide" evidence="1">
    <location>
        <begin position="1"/>
        <end position="22"/>
    </location>
</feature>
<dbReference type="OrthoDB" id="9805504at2"/>
<sequence>MVGRACLRILALAMLTAGAAVAGPLELSDTPFAPYLTAQTFTCSNKTCGEMRSCAEACHALLVCGETARDRDRDGIPCESLCSAPC</sequence>